<reference evidence="3 4" key="1">
    <citation type="submission" date="2023-05" db="EMBL/GenBank/DDBJ databases">
        <title>B98-5 Cell Line De Novo Hybrid Assembly: An Optical Mapping Approach.</title>
        <authorList>
            <person name="Kananen K."/>
            <person name="Auerbach J.A."/>
            <person name="Kautto E."/>
            <person name="Blachly J.S."/>
        </authorList>
    </citation>
    <scope>NUCLEOTIDE SEQUENCE [LARGE SCALE GENOMIC DNA]</scope>
    <source>
        <strain evidence="3">B95-8</strain>
        <tissue evidence="3">Cell line</tissue>
    </source>
</reference>
<proteinExistence type="predicted"/>
<organism evidence="3 4">
    <name type="scientific">Saguinus oedipus</name>
    <name type="common">Cotton-top tamarin</name>
    <name type="synonym">Oedipomidas oedipus</name>
    <dbReference type="NCBI Taxonomy" id="9490"/>
    <lineage>
        <taxon>Eukaryota</taxon>
        <taxon>Metazoa</taxon>
        <taxon>Chordata</taxon>
        <taxon>Craniata</taxon>
        <taxon>Vertebrata</taxon>
        <taxon>Euteleostomi</taxon>
        <taxon>Mammalia</taxon>
        <taxon>Eutheria</taxon>
        <taxon>Euarchontoglires</taxon>
        <taxon>Primates</taxon>
        <taxon>Haplorrhini</taxon>
        <taxon>Platyrrhini</taxon>
        <taxon>Cebidae</taxon>
        <taxon>Callitrichinae</taxon>
        <taxon>Saguinus</taxon>
    </lineage>
</organism>
<comment type="caution">
    <text evidence="3">The sequence shown here is derived from an EMBL/GenBank/DDBJ whole genome shotgun (WGS) entry which is preliminary data.</text>
</comment>
<gene>
    <name evidence="3" type="primary">BMP3</name>
    <name evidence="3" type="ORF">P7K49_006533</name>
</gene>
<keyword evidence="2" id="KW-0732">Signal</keyword>
<feature type="chain" id="PRO_5046065347" evidence="2">
    <location>
        <begin position="23"/>
        <end position="136"/>
    </location>
</feature>
<feature type="region of interest" description="Disordered" evidence="1">
    <location>
        <begin position="28"/>
        <end position="55"/>
    </location>
</feature>
<feature type="region of interest" description="Disordered" evidence="1">
    <location>
        <begin position="73"/>
        <end position="98"/>
    </location>
</feature>
<dbReference type="Proteomes" id="UP001266305">
    <property type="component" value="Unassembled WGS sequence"/>
</dbReference>
<dbReference type="EMBL" id="JASSZA010000003">
    <property type="protein sequence ID" value="KAK2115907.1"/>
    <property type="molecule type" value="Genomic_DNA"/>
</dbReference>
<evidence type="ECO:0000256" key="2">
    <source>
        <dbReference type="SAM" id="SignalP"/>
    </source>
</evidence>
<sequence>MAGVSRLLFLWLGCFCVSLAQGERPKRPFPELRKAVPGDRTAGGGRDSEMQPQDKVSEHMLRLYDRYSTVQAARTPGSLEGGSQPRRPQPLREGNTVRSFRAGAAAEIPLDWALAMFTKRQMPFYANARAQERNQS</sequence>
<feature type="compositionally biased region" description="Basic and acidic residues" evidence="1">
    <location>
        <begin position="28"/>
        <end position="37"/>
    </location>
</feature>
<name>A0ABQ9W2P5_SAGOE</name>
<protein>
    <submittedName>
        <fullName evidence="3">Bone morphogenetic protein 3</fullName>
    </submittedName>
</protein>
<evidence type="ECO:0000313" key="4">
    <source>
        <dbReference type="Proteomes" id="UP001266305"/>
    </source>
</evidence>
<accession>A0ABQ9W2P5</accession>
<keyword evidence="4" id="KW-1185">Reference proteome</keyword>
<evidence type="ECO:0000313" key="3">
    <source>
        <dbReference type="EMBL" id="KAK2115907.1"/>
    </source>
</evidence>
<feature type="signal peptide" evidence="2">
    <location>
        <begin position="1"/>
        <end position="22"/>
    </location>
</feature>
<evidence type="ECO:0000256" key="1">
    <source>
        <dbReference type="SAM" id="MobiDB-lite"/>
    </source>
</evidence>